<reference evidence="2 3" key="1">
    <citation type="submission" date="2019-12" db="EMBL/GenBank/DDBJ databases">
        <authorList>
            <person name="Wolfe R."/>
            <person name="Danczak R."/>
            <person name="Wilkins M."/>
        </authorList>
    </citation>
    <scope>NUCLEOTIDE SEQUENCE [LARGE SCALE GENOMIC DNA]</scope>
    <source>
        <strain evidence="2">X2_MaxBin.013</strain>
    </source>
</reference>
<dbReference type="AlphaFoldDB" id="A0A833P368"/>
<keyword evidence="1" id="KW-0812">Transmembrane</keyword>
<feature type="transmembrane region" description="Helical" evidence="1">
    <location>
        <begin position="100"/>
        <end position="125"/>
    </location>
</feature>
<dbReference type="InterPro" id="IPR010380">
    <property type="entry name" value="DUF975"/>
</dbReference>
<evidence type="ECO:0000313" key="2">
    <source>
        <dbReference type="EMBL" id="KAF0134197.1"/>
    </source>
</evidence>
<dbReference type="PANTHER" id="PTHR40076:SF1">
    <property type="entry name" value="MEMBRANE PROTEIN"/>
    <property type="match status" value="1"/>
</dbReference>
<dbReference type="PANTHER" id="PTHR40076">
    <property type="entry name" value="MEMBRANE PROTEIN-RELATED"/>
    <property type="match status" value="1"/>
</dbReference>
<feature type="transmembrane region" description="Helical" evidence="1">
    <location>
        <begin position="66"/>
        <end position="94"/>
    </location>
</feature>
<keyword evidence="1" id="KW-0472">Membrane</keyword>
<evidence type="ECO:0000313" key="3">
    <source>
        <dbReference type="Proteomes" id="UP000488506"/>
    </source>
</evidence>
<sequence length="192" mass="21394">MDIVKSFTDSWNIYLKNFILIVLAGIVAAIFGFLIAPMVGFYMIFVKAQRGEQVSFNDVFAPFKKYLALLIASLWIFILIAAATLPAVICYYFNLNVLGVLFTVISIMLIIYLGVCWMFSLILVYDKDLPVMNALNTSRELVLKNNFWMHLLLLLLAGIVCGLGNIIFGIGIILTFPIALGAIACTYAEESK</sequence>
<keyword evidence="1" id="KW-1133">Transmembrane helix</keyword>
<feature type="transmembrane region" description="Helical" evidence="1">
    <location>
        <begin position="18"/>
        <end position="45"/>
    </location>
</feature>
<accession>A0A833P368</accession>
<protein>
    <recommendedName>
        <fullName evidence="4">DUF4013 domain-containing protein</fullName>
    </recommendedName>
</protein>
<dbReference type="Proteomes" id="UP000488506">
    <property type="component" value="Unassembled WGS sequence"/>
</dbReference>
<name>A0A833P368_UNCSA</name>
<proteinExistence type="predicted"/>
<evidence type="ECO:0000256" key="1">
    <source>
        <dbReference type="SAM" id="Phobius"/>
    </source>
</evidence>
<dbReference type="EMBL" id="WPAF01000011">
    <property type="protein sequence ID" value="KAF0134197.1"/>
    <property type="molecule type" value="Genomic_DNA"/>
</dbReference>
<comment type="caution">
    <text evidence="2">The sequence shown here is derived from an EMBL/GenBank/DDBJ whole genome shotgun (WGS) entry which is preliminary data.</text>
</comment>
<evidence type="ECO:0008006" key="4">
    <source>
        <dbReference type="Google" id="ProtNLM"/>
    </source>
</evidence>
<gene>
    <name evidence="2" type="ORF">FD145_840</name>
</gene>
<organism evidence="2 3">
    <name type="scientific">Candidatus Saganbacteria bacterium</name>
    <dbReference type="NCBI Taxonomy" id="2575572"/>
    <lineage>
        <taxon>Bacteria</taxon>
        <taxon>Bacillati</taxon>
        <taxon>Saganbacteria</taxon>
    </lineage>
</organism>